<dbReference type="InterPro" id="IPR029058">
    <property type="entry name" value="AB_hydrolase_fold"/>
</dbReference>
<dbReference type="GO" id="GO:0016747">
    <property type="term" value="F:acyltransferase activity, transferring groups other than amino-acyl groups"/>
    <property type="evidence" value="ECO:0007669"/>
    <property type="project" value="TreeGrafter"/>
</dbReference>
<name>A0A518GVJ1_9BACT</name>
<sequence>MKPIWFAGLLPLLLASAPIQDEGPEPADSVPASSNIRGAEYPRVHPDLRVTFRIKATDAQEVVFGFFDDQRYPAEKDDEGFWTATTEPQVPGFHYYRVFIDGAEVNDPSSETFFGTGKMTSGIEIPEEGVDFYLPRDVPHGEVRERWYFSETTQGWRRIFVYTPPDYDDGESRYPVLYLQHGGGEDERGWPDQGRVGFIMDNLIAEGKARPMLVVMEQGYARRPGDAEPARPPGRPDFSRMFSAFEDVMVEDLIPMIDATYRTIPDREHRAMAGLSMGGMQTFQVTLKHLDLFSSIGGFSGAGGGFGGAAFDPETAHGGVMADADAFNEKVDVLWLGIGTEEPERMYESVKNYHEALEGAGIDHVYYESPGTSHEWQTWRRSLREFAPLLFGHAANVNANSDAQQADAQQADADAPPAGRRPGRRQQPPIVLNPDDVPAVPEPPAGIDEEKDVPHGTLEMISYESKSVGTTRKMQVYTPPGYTEETKYPVLYLLHGIGGDETEWQRFAHPNLLLDNLIAEGKAVPMIVVMPNGRAQENDRAEGDVFASAPAFAAFEDDLLNDVIPAIESRYSVQADREHRALAGLSMGGGQALNFGLGHLDTFAWIGGFSSAPNTKPPAELVPDPEAARQELKLLWVACGSKDGLLRISQGVHAYLKEKDVSHVWHVDGHAHDPTEWKNNLYWFVQRLFTDRQSE</sequence>
<evidence type="ECO:0000313" key="3">
    <source>
        <dbReference type="Proteomes" id="UP000317835"/>
    </source>
</evidence>
<accession>A0A518GVJ1</accession>
<feature type="compositionally biased region" description="Low complexity" evidence="1">
    <location>
        <begin position="402"/>
        <end position="439"/>
    </location>
</feature>
<feature type="region of interest" description="Disordered" evidence="1">
    <location>
        <begin position="401"/>
        <end position="452"/>
    </location>
</feature>
<dbReference type="PANTHER" id="PTHR48098:SF1">
    <property type="entry name" value="DIACYLGLYCEROL ACYLTRANSFERASE_MYCOLYLTRANSFERASE AG85A"/>
    <property type="match status" value="1"/>
</dbReference>
<dbReference type="SUPFAM" id="SSF81296">
    <property type="entry name" value="E set domains"/>
    <property type="match status" value="1"/>
</dbReference>
<dbReference type="Gene3D" id="3.40.50.1820">
    <property type="entry name" value="alpha/beta hydrolase"/>
    <property type="match status" value="2"/>
</dbReference>
<dbReference type="KEGG" id="tpla:ElP_04470"/>
<dbReference type="Gene3D" id="2.60.40.10">
    <property type="entry name" value="Immunoglobulins"/>
    <property type="match status" value="1"/>
</dbReference>
<gene>
    <name evidence="2" type="primary">axe1-6A</name>
    <name evidence="2" type="ORF">ElP_04470</name>
</gene>
<dbReference type="SUPFAM" id="SSF53474">
    <property type="entry name" value="alpha/beta-Hydrolases"/>
    <property type="match status" value="2"/>
</dbReference>
<dbReference type="RefSeq" id="WP_197446656.1">
    <property type="nucleotide sequence ID" value="NZ_CP036426.1"/>
</dbReference>
<evidence type="ECO:0000313" key="2">
    <source>
        <dbReference type="EMBL" id="QDV32612.1"/>
    </source>
</evidence>
<dbReference type="AlphaFoldDB" id="A0A518GVJ1"/>
<reference evidence="2 3" key="1">
    <citation type="submission" date="2019-02" db="EMBL/GenBank/DDBJ databases">
        <title>Deep-cultivation of Planctomycetes and their phenomic and genomic characterization uncovers novel biology.</title>
        <authorList>
            <person name="Wiegand S."/>
            <person name="Jogler M."/>
            <person name="Boedeker C."/>
            <person name="Pinto D."/>
            <person name="Vollmers J."/>
            <person name="Rivas-Marin E."/>
            <person name="Kohn T."/>
            <person name="Peeters S.H."/>
            <person name="Heuer A."/>
            <person name="Rast P."/>
            <person name="Oberbeckmann S."/>
            <person name="Bunk B."/>
            <person name="Jeske O."/>
            <person name="Meyerdierks A."/>
            <person name="Storesund J.E."/>
            <person name="Kallscheuer N."/>
            <person name="Luecker S."/>
            <person name="Lage O.M."/>
            <person name="Pohl T."/>
            <person name="Merkel B.J."/>
            <person name="Hornburger P."/>
            <person name="Mueller R.-W."/>
            <person name="Bruemmer F."/>
            <person name="Labrenz M."/>
            <person name="Spormann A.M."/>
            <person name="Op den Camp H."/>
            <person name="Overmann J."/>
            <person name="Amann R."/>
            <person name="Jetten M.S.M."/>
            <person name="Mascher T."/>
            <person name="Medema M.H."/>
            <person name="Devos D.P."/>
            <person name="Kaster A.-K."/>
            <person name="Ovreas L."/>
            <person name="Rohde M."/>
            <person name="Galperin M.Y."/>
            <person name="Jogler C."/>
        </authorList>
    </citation>
    <scope>NUCLEOTIDE SEQUENCE [LARGE SCALE GENOMIC DNA]</scope>
    <source>
        <strain evidence="2 3">ElP</strain>
    </source>
</reference>
<dbReference type="InterPro" id="IPR014756">
    <property type="entry name" value="Ig_E-set"/>
</dbReference>
<organism evidence="2 3">
    <name type="scientific">Tautonia plasticadhaerens</name>
    <dbReference type="NCBI Taxonomy" id="2527974"/>
    <lineage>
        <taxon>Bacteria</taxon>
        <taxon>Pseudomonadati</taxon>
        <taxon>Planctomycetota</taxon>
        <taxon>Planctomycetia</taxon>
        <taxon>Isosphaerales</taxon>
        <taxon>Isosphaeraceae</taxon>
        <taxon>Tautonia</taxon>
    </lineage>
</organism>
<dbReference type="Pfam" id="PF00756">
    <property type="entry name" value="Esterase"/>
    <property type="match status" value="2"/>
</dbReference>
<dbReference type="InterPro" id="IPR000801">
    <property type="entry name" value="Esterase-like"/>
</dbReference>
<keyword evidence="3" id="KW-1185">Reference proteome</keyword>
<dbReference type="PANTHER" id="PTHR48098">
    <property type="entry name" value="ENTEROCHELIN ESTERASE-RELATED"/>
    <property type="match status" value="1"/>
</dbReference>
<dbReference type="InterPro" id="IPR013783">
    <property type="entry name" value="Ig-like_fold"/>
</dbReference>
<dbReference type="CDD" id="cd02858">
    <property type="entry name" value="E_set_Esterase_N"/>
    <property type="match status" value="1"/>
</dbReference>
<dbReference type="EMBL" id="CP036426">
    <property type="protein sequence ID" value="QDV32612.1"/>
    <property type="molecule type" value="Genomic_DNA"/>
</dbReference>
<evidence type="ECO:0000256" key="1">
    <source>
        <dbReference type="SAM" id="MobiDB-lite"/>
    </source>
</evidence>
<dbReference type="InterPro" id="IPR050583">
    <property type="entry name" value="Mycobacterial_A85_antigen"/>
</dbReference>
<protein>
    <submittedName>
        <fullName evidence="2">Carbohydrate acetyl esterase/feruloyl esterase</fullName>
    </submittedName>
</protein>
<dbReference type="Proteomes" id="UP000317835">
    <property type="component" value="Chromosome"/>
</dbReference>
<proteinExistence type="predicted"/>